<evidence type="ECO:0000313" key="1">
    <source>
        <dbReference type="EMBL" id="EGJ35243.1"/>
    </source>
</evidence>
<dbReference type="RefSeq" id="WP_008178581.1">
    <property type="nucleotide sequence ID" value="NZ_GL890823.1"/>
</dbReference>
<accession>F4XJG3</accession>
<dbReference type="HOGENOM" id="CLU_2634213_0_0_3"/>
<protein>
    <submittedName>
        <fullName evidence="1">Uncharacterized protein</fullName>
    </submittedName>
</protein>
<dbReference type="EMBL" id="GL890823">
    <property type="protein sequence ID" value="EGJ35243.1"/>
    <property type="molecule type" value="Genomic_DNA"/>
</dbReference>
<organism evidence="1 2">
    <name type="scientific">Moorena producens 3L</name>
    <dbReference type="NCBI Taxonomy" id="489825"/>
    <lineage>
        <taxon>Bacteria</taxon>
        <taxon>Bacillati</taxon>
        <taxon>Cyanobacteriota</taxon>
        <taxon>Cyanophyceae</taxon>
        <taxon>Coleofasciculales</taxon>
        <taxon>Coleofasciculaceae</taxon>
        <taxon>Moorena</taxon>
    </lineage>
</organism>
<reference evidence="2" key="1">
    <citation type="journal article" date="2011" name="Proc. Natl. Acad. Sci. U.S.A.">
        <title>Genomic insights into the physiology and ecology of the marine filamentous cyanobacterium Lyngbya majuscula.</title>
        <authorList>
            <person name="Jones A.C."/>
            <person name="Monroe E.A."/>
            <person name="Podell S."/>
            <person name="Hess W.R."/>
            <person name="Klages S."/>
            <person name="Esquenazi E."/>
            <person name="Niessen S."/>
            <person name="Hoover H."/>
            <person name="Rothmann M."/>
            <person name="Lasken R.S."/>
            <person name="Yates J.R.III."/>
            <person name="Reinhardt R."/>
            <person name="Kube M."/>
            <person name="Burkart M.D."/>
            <person name="Allen E.E."/>
            <person name="Dorrestein P.C."/>
            <person name="Gerwick W.H."/>
            <person name="Gerwick L."/>
        </authorList>
    </citation>
    <scope>NUCLEOTIDE SEQUENCE [LARGE SCALE GENOMIC DNA]</scope>
    <source>
        <strain evidence="2">3L</strain>
    </source>
</reference>
<proteinExistence type="predicted"/>
<sequence>MNYIGNREQGAEAVGHATRTELGAEAVGHATRTELGAEAVGHATRTELGIWHQKFSQFLNGTLYYQSNLKHIRELWL</sequence>
<name>F4XJG3_9CYAN</name>
<dbReference type="AlphaFoldDB" id="F4XJG3"/>
<gene>
    <name evidence="1" type="ORF">LYNGBM3L_07730</name>
</gene>
<evidence type="ECO:0000313" key="2">
    <source>
        <dbReference type="Proteomes" id="UP000003959"/>
    </source>
</evidence>
<keyword evidence="2" id="KW-1185">Reference proteome</keyword>
<dbReference type="Proteomes" id="UP000003959">
    <property type="component" value="Unassembled WGS sequence"/>
</dbReference>